<keyword evidence="3" id="KW-1185">Reference proteome</keyword>
<dbReference type="SUPFAM" id="SSF55785">
    <property type="entry name" value="PYP-like sensor domain (PAS domain)"/>
    <property type="match status" value="1"/>
</dbReference>
<organism evidence="2 3">
    <name type="scientific">Gulosibacter molinativorax</name>
    <dbReference type="NCBI Taxonomy" id="256821"/>
    <lineage>
        <taxon>Bacteria</taxon>
        <taxon>Bacillati</taxon>
        <taxon>Actinomycetota</taxon>
        <taxon>Actinomycetes</taxon>
        <taxon>Micrococcales</taxon>
        <taxon>Microbacteriaceae</taxon>
        <taxon>Gulosibacter</taxon>
    </lineage>
</organism>
<gene>
    <name evidence="2" type="ORF">C7K25_01480</name>
</gene>
<dbReference type="Gene3D" id="3.30.450.20">
    <property type="entry name" value="PAS domain"/>
    <property type="match status" value="1"/>
</dbReference>
<evidence type="ECO:0000313" key="3">
    <source>
        <dbReference type="Proteomes" id="UP001170379"/>
    </source>
</evidence>
<comment type="caution">
    <text evidence="2">The sequence shown here is derived from an EMBL/GenBank/DDBJ whole genome shotgun (WGS) entry which is preliminary data.</text>
</comment>
<reference evidence="2" key="2">
    <citation type="journal article" date="2022" name="Sci. Rep.">
        <title>In silico prediction of the enzymes involved in the degradation of the herbicide molinate by Gulosibacter molinativorax ON4T.</title>
        <authorList>
            <person name="Lopes A.R."/>
            <person name="Bunin E."/>
            <person name="Viana A.T."/>
            <person name="Froufe H."/>
            <person name="Munoz-Merida A."/>
            <person name="Pinho D."/>
            <person name="Figueiredo J."/>
            <person name="Barroso C."/>
            <person name="Vaz-Moreira I."/>
            <person name="Bellanger X."/>
            <person name="Egas C."/>
            <person name="Nunes O.C."/>
        </authorList>
    </citation>
    <scope>NUCLEOTIDE SEQUENCE</scope>
    <source>
        <strain evidence="2">ON4</strain>
    </source>
</reference>
<name>A0ABT7C4A9_9MICO</name>
<dbReference type="EMBL" id="PXVD01000002">
    <property type="protein sequence ID" value="MDJ1370052.1"/>
    <property type="molecule type" value="Genomic_DNA"/>
</dbReference>
<feature type="domain" description="PAS fold" evidence="1">
    <location>
        <begin position="7"/>
        <end position="129"/>
    </location>
</feature>
<dbReference type="InterPro" id="IPR000014">
    <property type="entry name" value="PAS"/>
</dbReference>
<proteinExistence type="predicted"/>
<dbReference type="InterPro" id="IPR035965">
    <property type="entry name" value="PAS-like_dom_sf"/>
</dbReference>
<dbReference type="InterPro" id="IPR013767">
    <property type="entry name" value="PAS_fold"/>
</dbReference>
<dbReference type="Pfam" id="PF00989">
    <property type="entry name" value="PAS"/>
    <property type="match status" value="1"/>
</dbReference>
<reference evidence="2" key="1">
    <citation type="submission" date="2018-03" db="EMBL/GenBank/DDBJ databases">
        <authorList>
            <person name="Nunes O.C."/>
            <person name="Lopes A.R."/>
            <person name="Froufe H."/>
            <person name="Munoz-Merida A."/>
            <person name="Barroso C."/>
            <person name="Egas C."/>
        </authorList>
    </citation>
    <scope>NUCLEOTIDE SEQUENCE</scope>
    <source>
        <strain evidence="2">ON4</strain>
    </source>
</reference>
<evidence type="ECO:0000313" key="2">
    <source>
        <dbReference type="EMBL" id="MDJ1370052.1"/>
    </source>
</evidence>
<dbReference type="CDD" id="cd00130">
    <property type="entry name" value="PAS"/>
    <property type="match status" value="1"/>
</dbReference>
<evidence type="ECO:0000259" key="1">
    <source>
        <dbReference type="Pfam" id="PF00989"/>
    </source>
</evidence>
<dbReference type="Proteomes" id="UP001170379">
    <property type="component" value="Unassembled WGS sequence"/>
</dbReference>
<dbReference type="NCBIfam" id="TIGR00229">
    <property type="entry name" value="sensory_box"/>
    <property type="match status" value="1"/>
</dbReference>
<accession>A0ABT7C4A9</accession>
<protein>
    <submittedName>
        <fullName evidence="2">PAS domain S-box protein</fullName>
    </submittedName>
</protein>
<dbReference type="RefSeq" id="WP_026935919.1">
    <property type="nucleotide sequence ID" value="NZ_CP028426.1"/>
</dbReference>
<sequence>MTNTEPDFKRMFEALPSQYIVVDPNRIVVAATDSFLESTARTREGAMGRDILEVFPDNPDDPEAKGTTILRESIERVLASKQIDILPAVRYDLDEGDGTFNERWFQPLNAPVLDDAGEILYVLHGAEDITEQMKAQNAR</sequence>